<comment type="caution">
    <text evidence="3">The sequence shown here is derived from an EMBL/GenBank/DDBJ whole genome shotgun (WGS) entry which is preliminary data.</text>
</comment>
<keyword evidence="4" id="KW-1185">Reference proteome</keyword>
<organism evidence="3 4">
    <name type="scientific">Salinimicrobium oceani</name>
    <dbReference type="NCBI Taxonomy" id="2722702"/>
    <lineage>
        <taxon>Bacteria</taxon>
        <taxon>Pseudomonadati</taxon>
        <taxon>Bacteroidota</taxon>
        <taxon>Flavobacteriia</taxon>
        <taxon>Flavobacteriales</taxon>
        <taxon>Flavobacteriaceae</taxon>
        <taxon>Salinimicrobium</taxon>
    </lineage>
</organism>
<name>A0ABX1CUF3_9FLAO</name>
<accession>A0ABX1CUF3</accession>
<proteinExistence type="predicted"/>
<dbReference type="PANTHER" id="PTHR24273">
    <property type="entry name" value="FI04643P-RELATED"/>
    <property type="match status" value="1"/>
</dbReference>
<protein>
    <submittedName>
        <fullName evidence="3">HYR domain-containing protein</fullName>
    </submittedName>
</protein>
<feature type="non-terminal residue" evidence="3">
    <location>
        <position position="406"/>
    </location>
</feature>
<evidence type="ECO:0000313" key="4">
    <source>
        <dbReference type="Proteomes" id="UP000703674"/>
    </source>
</evidence>
<feature type="domain" description="HYR" evidence="2">
    <location>
        <begin position="300"/>
        <end position="380"/>
    </location>
</feature>
<sequence>MEKIFTSLKIPGLFILLTSAMASYWNYPVLETYEYPKIQSDVPSPWYESPMGIFTVTFDDCTNDLEKPSITAPSAVTVSTDANSCSASGVSLGNPTTADNCGVKKVENDAPLSFPLGTTTVTWTVTDNSDNTQTATQIVTVNDTQDPSITAPDAVTVSTDANSCSASGVSLGNPTTADNCGVKKVENDAPLSFPLGTTTVTWTVTDNSNNTQTATQIVTVNDTQDPSITAPDAVTVSTDANSCSASGVSLGNPTTSDNCGVKKVENDAPLSFPLGTTTVTWTVTDNSDNTQTATQIITVNDTQDPSITAPGAVTVSTDANSCSATGVSLGNPTTSDNCGVKKVENDAPLSFPIGTTTVTWTVTDNSDNTQTATQIITVEDNQKPTITAPGAVTVSTDANSCSATGV</sequence>
<dbReference type="Pfam" id="PF02494">
    <property type="entry name" value="HYR"/>
    <property type="match status" value="4"/>
</dbReference>
<gene>
    <name evidence="3" type="ORF">HC175_03210</name>
</gene>
<reference evidence="3 4" key="1">
    <citation type="submission" date="2020-03" db="EMBL/GenBank/DDBJ databases">
        <title>Salinimicrobium sp. nov, isolated from SCS.</title>
        <authorList>
            <person name="Cao W.R."/>
        </authorList>
    </citation>
    <scope>NUCLEOTIDE SEQUENCE [LARGE SCALE GENOMIC DNA]</scope>
    <source>
        <strain evidence="4">J15B91</strain>
    </source>
</reference>
<evidence type="ECO:0000259" key="2">
    <source>
        <dbReference type="PROSITE" id="PS50825"/>
    </source>
</evidence>
<dbReference type="PROSITE" id="PS50825">
    <property type="entry name" value="HYR"/>
    <property type="match status" value="2"/>
</dbReference>
<dbReference type="Proteomes" id="UP000703674">
    <property type="component" value="Unassembled WGS sequence"/>
</dbReference>
<dbReference type="RefSeq" id="WP_168137046.1">
    <property type="nucleotide sequence ID" value="NZ_JAAVJR010000001.1"/>
</dbReference>
<keyword evidence="1" id="KW-0677">Repeat</keyword>
<dbReference type="EMBL" id="JAAVJR010000001">
    <property type="protein sequence ID" value="NJW51919.1"/>
    <property type="molecule type" value="Genomic_DNA"/>
</dbReference>
<feature type="domain" description="HYR" evidence="2">
    <location>
        <begin position="142"/>
        <end position="222"/>
    </location>
</feature>
<dbReference type="InterPro" id="IPR003410">
    <property type="entry name" value="HYR_dom"/>
</dbReference>
<dbReference type="PANTHER" id="PTHR24273:SF32">
    <property type="entry name" value="HYALIN"/>
    <property type="match status" value="1"/>
</dbReference>
<evidence type="ECO:0000313" key="3">
    <source>
        <dbReference type="EMBL" id="NJW51919.1"/>
    </source>
</evidence>
<evidence type="ECO:0000256" key="1">
    <source>
        <dbReference type="ARBA" id="ARBA00022737"/>
    </source>
</evidence>